<feature type="compositionally biased region" description="Basic residues" evidence="1">
    <location>
        <begin position="1"/>
        <end position="12"/>
    </location>
</feature>
<evidence type="ECO:0008006" key="4">
    <source>
        <dbReference type="Google" id="ProtNLM"/>
    </source>
</evidence>
<comment type="caution">
    <text evidence="2">The sequence shown here is derived from an EMBL/GenBank/DDBJ whole genome shotgun (WGS) entry which is preliminary data.</text>
</comment>
<dbReference type="RefSeq" id="WP_200523275.1">
    <property type="nucleotide sequence ID" value="NZ_JAEHNZ010000005.1"/>
</dbReference>
<sequence>MSVHGLRGKVRTKGHESVSDGAGMTFTIEDTLPDSRLGRMAVPLADGKWAVPYGFKTAPSTPVDVLGIQRQMERAQTFADAGIELIWDASRSSPVRDKFTFNVRANYQKPYPITCSAFLNLVLQGYDYQHSTYASDKNERIDPTAYTYPPHQAYGVARWFFAHGDVWINETNEFERGDLLAYSKQNPEGAGTSGKYFANVYHVAMYYGKDAQGNDWVIDSYGVASGAGVTDHKMGEWAKAGDITLVMRPNYRRGGN</sequence>
<feature type="region of interest" description="Disordered" evidence="1">
    <location>
        <begin position="1"/>
        <end position="22"/>
    </location>
</feature>
<organism evidence="2 3">
    <name type="scientific">Kingella bonacorsii</name>
    <dbReference type="NCBI Taxonomy" id="2796361"/>
    <lineage>
        <taxon>Bacteria</taxon>
        <taxon>Pseudomonadati</taxon>
        <taxon>Pseudomonadota</taxon>
        <taxon>Betaproteobacteria</taxon>
        <taxon>Neisseriales</taxon>
        <taxon>Neisseriaceae</taxon>
        <taxon>Kingella</taxon>
    </lineage>
</organism>
<evidence type="ECO:0000256" key="1">
    <source>
        <dbReference type="SAM" id="MobiDB-lite"/>
    </source>
</evidence>
<reference evidence="2 3" key="1">
    <citation type="journal article" date="2021" name="Pathogens">
        <title>Isolation and Characterization of Kingella bonacorsii sp. nov., A Novel Kingella Species Detected in a Stable Periodontitis Subject.</title>
        <authorList>
            <person name="Antezack A."/>
            <person name="Boxberger M."/>
            <person name="Rolland C."/>
            <person name="Monnet-Corti V."/>
            <person name="La Scola B."/>
        </authorList>
    </citation>
    <scope>NUCLEOTIDE SEQUENCE [LARGE SCALE GENOMIC DNA]</scope>
    <source>
        <strain evidence="2 3">Marseille-Q4569</strain>
    </source>
</reference>
<dbReference type="EMBL" id="JAEHNZ010000005">
    <property type="protein sequence ID" value="MBK0397314.1"/>
    <property type="molecule type" value="Genomic_DNA"/>
</dbReference>
<accession>A0ABS1BVM0</accession>
<name>A0ABS1BVM0_9NEIS</name>
<dbReference type="Proteomes" id="UP000614058">
    <property type="component" value="Unassembled WGS sequence"/>
</dbReference>
<proteinExistence type="predicted"/>
<evidence type="ECO:0000313" key="3">
    <source>
        <dbReference type="Proteomes" id="UP000614058"/>
    </source>
</evidence>
<protein>
    <recommendedName>
        <fullName evidence="4">NlpC/P60 domain-containing protein</fullName>
    </recommendedName>
</protein>
<evidence type="ECO:0000313" key="2">
    <source>
        <dbReference type="EMBL" id="MBK0397314.1"/>
    </source>
</evidence>
<dbReference type="Gene3D" id="3.90.1720.10">
    <property type="entry name" value="endopeptidase domain like (from Nostoc punctiforme)"/>
    <property type="match status" value="1"/>
</dbReference>
<keyword evidence="3" id="KW-1185">Reference proteome</keyword>
<gene>
    <name evidence="2" type="ORF">JDW22_12200</name>
</gene>